<comment type="caution">
    <text evidence="5">The sequence shown here is derived from an EMBL/GenBank/DDBJ whole genome shotgun (WGS) entry which is preliminary data.</text>
</comment>
<dbReference type="SMART" id="SM00079">
    <property type="entry name" value="PBPe"/>
    <property type="match status" value="1"/>
</dbReference>
<reference evidence="5 6" key="1">
    <citation type="submission" date="2021-08" db="EMBL/GenBank/DDBJ databases">
        <title>Bartonella raoulti 094 sp. nov.</title>
        <authorList>
            <person name="Zgheib R."/>
            <person name="Hammoud A."/>
        </authorList>
    </citation>
    <scope>NUCLEOTIDE SEQUENCE [LARGE SCALE GENOMIC DNA]</scope>
    <source>
        <strain evidence="5 6">094</strain>
    </source>
</reference>
<sequence>MKFLAAALVINIALFTKLVDAQTLKIATEGSYPPFSYIDSNNELQGFDVDISHALCEKMNIKCSITTQDFEGMIPGLLAKKYDSIIASVALTQERLQKIDFTDPYYSTALAIIVTKGSTIKEISAKAFKGKNLGVQSNTTQAAYAEDHYAFQGVNVKLYPSTVEVNRDLLNHRLDMVILDKLHALTWLKNEGKYCCKLLGTLKDTHFPIAIALRKNDDDLKDKFNKAIKEIRVDGTYEKIMRKYFTFDIY</sequence>
<feature type="signal peptide" evidence="2">
    <location>
        <begin position="1"/>
        <end position="21"/>
    </location>
</feature>
<dbReference type="PANTHER" id="PTHR35936">
    <property type="entry name" value="MEMBRANE-BOUND LYTIC MUREIN TRANSGLYCOSYLASE F"/>
    <property type="match status" value="1"/>
</dbReference>
<keyword evidence="6" id="KW-1185">Reference proteome</keyword>
<evidence type="ECO:0000256" key="2">
    <source>
        <dbReference type="SAM" id="SignalP"/>
    </source>
</evidence>
<dbReference type="Gene3D" id="3.40.190.10">
    <property type="entry name" value="Periplasmic binding protein-like II"/>
    <property type="match status" value="2"/>
</dbReference>
<organism evidence="5 6">
    <name type="scientific">Bartonella raoultii</name>
    <dbReference type="NCBI Taxonomy" id="1457020"/>
    <lineage>
        <taxon>Bacteria</taxon>
        <taxon>Pseudomonadati</taxon>
        <taxon>Pseudomonadota</taxon>
        <taxon>Alphaproteobacteria</taxon>
        <taxon>Hyphomicrobiales</taxon>
        <taxon>Bartonellaceae</taxon>
        <taxon>Bartonella</taxon>
    </lineage>
</organism>
<feature type="chain" id="PRO_5046111813" evidence="2">
    <location>
        <begin position="22"/>
        <end position="250"/>
    </location>
</feature>
<evidence type="ECO:0000259" key="3">
    <source>
        <dbReference type="SMART" id="SM00062"/>
    </source>
</evidence>
<evidence type="ECO:0000313" key="6">
    <source>
        <dbReference type="Proteomes" id="UP000746918"/>
    </source>
</evidence>
<dbReference type="RefSeq" id="WP_220717611.1">
    <property type="nucleotide sequence ID" value="NZ_JAIFRO010000006.1"/>
</dbReference>
<dbReference type="InterPro" id="IPR001638">
    <property type="entry name" value="Solute-binding_3/MltF_N"/>
</dbReference>
<dbReference type="Pfam" id="PF00497">
    <property type="entry name" value="SBP_bac_3"/>
    <property type="match status" value="1"/>
</dbReference>
<dbReference type="Proteomes" id="UP000746918">
    <property type="component" value="Unassembled WGS sequence"/>
</dbReference>
<evidence type="ECO:0000259" key="4">
    <source>
        <dbReference type="SMART" id="SM00079"/>
    </source>
</evidence>
<dbReference type="InterPro" id="IPR001320">
    <property type="entry name" value="Iontro_rcpt_C"/>
</dbReference>
<dbReference type="SUPFAM" id="SSF53850">
    <property type="entry name" value="Periplasmic binding protein-like II"/>
    <property type="match status" value="1"/>
</dbReference>
<accession>A0ABS7I5W1</accession>
<proteinExistence type="predicted"/>
<dbReference type="SMART" id="SM00062">
    <property type="entry name" value="PBPb"/>
    <property type="match status" value="1"/>
</dbReference>
<feature type="domain" description="Solute-binding protein family 3/N-terminal" evidence="3">
    <location>
        <begin position="23"/>
        <end position="248"/>
    </location>
</feature>
<name>A0ABS7I5W1_9HYPH</name>
<keyword evidence="1 2" id="KW-0732">Signal</keyword>
<feature type="domain" description="Ionotropic glutamate receptor C-terminal" evidence="4">
    <location>
        <begin position="23"/>
        <end position="247"/>
    </location>
</feature>
<evidence type="ECO:0000313" key="5">
    <source>
        <dbReference type="EMBL" id="MBX4336271.1"/>
    </source>
</evidence>
<evidence type="ECO:0000256" key="1">
    <source>
        <dbReference type="ARBA" id="ARBA00022729"/>
    </source>
</evidence>
<dbReference type="EMBL" id="JAIFRO010000006">
    <property type="protein sequence ID" value="MBX4336271.1"/>
    <property type="molecule type" value="Genomic_DNA"/>
</dbReference>
<protein>
    <submittedName>
        <fullName evidence="5">Transporter substrate-binding domain-containing protein</fullName>
    </submittedName>
</protein>
<gene>
    <name evidence="5" type="ORF">K3248_06670</name>
</gene>
<dbReference type="PANTHER" id="PTHR35936:SF17">
    <property type="entry name" value="ARGININE-BINDING EXTRACELLULAR PROTEIN ARTP"/>
    <property type="match status" value="1"/>
</dbReference>